<keyword evidence="2" id="KW-1185">Reference proteome</keyword>
<comment type="caution">
    <text evidence="1">The sequence shown here is derived from an EMBL/GenBank/DDBJ whole genome shotgun (WGS) entry which is preliminary data.</text>
</comment>
<accession>A0A843VEU0</accession>
<proteinExistence type="predicted"/>
<organism evidence="1 2">
    <name type="scientific">Colocasia esculenta</name>
    <name type="common">Wild taro</name>
    <name type="synonym">Arum esculentum</name>
    <dbReference type="NCBI Taxonomy" id="4460"/>
    <lineage>
        <taxon>Eukaryota</taxon>
        <taxon>Viridiplantae</taxon>
        <taxon>Streptophyta</taxon>
        <taxon>Embryophyta</taxon>
        <taxon>Tracheophyta</taxon>
        <taxon>Spermatophyta</taxon>
        <taxon>Magnoliopsida</taxon>
        <taxon>Liliopsida</taxon>
        <taxon>Araceae</taxon>
        <taxon>Aroideae</taxon>
        <taxon>Colocasieae</taxon>
        <taxon>Colocasia</taxon>
    </lineage>
</organism>
<name>A0A843VEU0_COLES</name>
<evidence type="ECO:0000313" key="2">
    <source>
        <dbReference type="Proteomes" id="UP000652761"/>
    </source>
</evidence>
<dbReference type="AlphaFoldDB" id="A0A843VEU0"/>
<dbReference type="EMBL" id="NMUH01002007">
    <property type="protein sequence ID" value="MQL97152.1"/>
    <property type="molecule type" value="Genomic_DNA"/>
</dbReference>
<evidence type="ECO:0000313" key="1">
    <source>
        <dbReference type="EMBL" id="MQL97152.1"/>
    </source>
</evidence>
<reference evidence="1" key="1">
    <citation type="submission" date="2017-07" db="EMBL/GenBank/DDBJ databases">
        <title>Taro Niue Genome Assembly and Annotation.</title>
        <authorList>
            <person name="Atibalentja N."/>
            <person name="Keating K."/>
            <person name="Fields C.J."/>
        </authorList>
    </citation>
    <scope>NUCLEOTIDE SEQUENCE</scope>
    <source>
        <strain evidence="1">Niue_2</strain>
        <tissue evidence="1">Leaf</tissue>
    </source>
</reference>
<sequence>MVWKYNMVGNSVRLLVVTTTRLATQTGGISPGQETLATESTTTSQPVRCVHRRLILDPGPNLHVSSE</sequence>
<protein>
    <submittedName>
        <fullName evidence="1">Uncharacterized protein</fullName>
    </submittedName>
</protein>
<gene>
    <name evidence="1" type="ORF">Taro_029831</name>
</gene>
<dbReference type="Proteomes" id="UP000652761">
    <property type="component" value="Unassembled WGS sequence"/>
</dbReference>